<evidence type="ECO:0000256" key="3">
    <source>
        <dbReference type="ARBA" id="ARBA00022723"/>
    </source>
</evidence>
<dbReference type="InterPro" id="IPR007745">
    <property type="entry name" value="Cyt_c_oxidase_Cu-chaperone"/>
</dbReference>
<evidence type="ECO:0000256" key="4">
    <source>
        <dbReference type="ARBA" id="ARBA00023008"/>
    </source>
</evidence>
<keyword evidence="5" id="KW-0496">Mitochondrion</keyword>
<dbReference type="PANTHER" id="PTHR16719:SF0">
    <property type="entry name" value="CYTOCHROME C OXIDASE COPPER CHAPERONE"/>
    <property type="match status" value="1"/>
</dbReference>
<feature type="compositionally biased region" description="Polar residues" evidence="8">
    <location>
        <begin position="1"/>
        <end position="11"/>
    </location>
</feature>
<gene>
    <name evidence="9" type="ORF">AAFC00_006189</name>
</gene>
<accession>A0ABR3P4C6</accession>
<keyword evidence="7" id="KW-0143">Chaperone</keyword>
<dbReference type="SUPFAM" id="SSF47072">
    <property type="entry name" value="Cysteine alpha-hairpin motif"/>
    <property type="match status" value="1"/>
</dbReference>
<evidence type="ECO:0000256" key="2">
    <source>
        <dbReference type="ARBA" id="ARBA00009241"/>
    </source>
</evidence>
<dbReference type="PROSITE" id="PS51808">
    <property type="entry name" value="CHCH"/>
    <property type="match status" value="1"/>
</dbReference>
<dbReference type="Pfam" id="PF05051">
    <property type="entry name" value="COX17"/>
    <property type="match status" value="1"/>
</dbReference>
<feature type="compositionally biased region" description="Polar residues" evidence="8">
    <location>
        <begin position="20"/>
        <end position="31"/>
    </location>
</feature>
<dbReference type="InterPro" id="IPR009069">
    <property type="entry name" value="Cys_alpha_HP_mot_SF"/>
</dbReference>
<keyword evidence="4" id="KW-0186">Copper</keyword>
<dbReference type="EMBL" id="JBFMKM010000014">
    <property type="protein sequence ID" value="KAL1297632.1"/>
    <property type="molecule type" value="Genomic_DNA"/>
</dbReference>
<dbReference type="Gene3D" id="1.10.287.1130">
    <property type="entry name" value="CytochromE C oxidase copper chaperone"/>
    <property type="match status" value="1"/>
</dbReference>
<dbReference type="RefSeq" id="XP_069197314.1">
    <property type="nucleotide sequence ID" value="XM_069346101.1"/>
</dbReference>
<dbReference type="PANTHER" id="PTHR16719">
    <property type="entry name" value="CYTOCHROME C OXIDASE COPPER CHAPERONE"/>
    <property type="match status" value="1"/>
</dbReference>
<comment type="similarity">
    <text evidence="2">Belongs to the COX17 family.</text>
</comment>
<evidence type="ECO:0000256" key="6">
    <source>
        <dbReference type="ARBA" id="ARBA00023157"/>
    </source>
</evidence>
<evidence type="ECO:0000256" key="7">
    <source>
        <dbReference type="ARBA" id="ARBA00023186"/>
    </source>
</evidence>
<comment type="subcellular location">
    <subcellularLocation>
        <location evidence="1">Mitochondrion intermembrane space</location>
    </subcellularLocation>
</comment>
<keyword evidence="10" id="KW-1185">Reference proteome</keyword>
<evidence type="ECO:0000313" key="10">
    <source>
        <dbReference type="Proteomes" id="UP001562354"/>
    </source>
</evidence>
<sequence length="84" mass="8871">MSATQTSTSNLAADLKPSMTVGNSSPSSPDTTAAKPKPCCVCKDEKAARDECMLFSNAADPQKDCVSLVDKYRSCMQGFGFSLP</sequence>
<organism evidence="9 10">
    <name type="scientific">Neodothiora populina</name>
    <dbReference type="NCBI Taxonomy" id="2781224"/>
    <lineage>
        <taxon>Eukaryota</taxon>
        <taxon>Fungi</taxon>
        <taxon>Dikarya</taxon>
        <taxon>Ascomycota</taxon>
        <taxon>Pezizomycotina</taxon>
        <taxon>Dothideomycetes</taxon>
        <taxon>Dothideomycetidae</taxon>
        <taxon>Dothideales</taxon>
        <taxon>Dothioraceae</taxon>
        <taxon>Neodothiora</taxon>
    </lineage>
</organism>
<evidence type="ECO:0000256" key="1">
    <source>
        <dbReference type="ARBA" id="ARBA00004569"/>
    </source>
</evidence>
<dbReference type="GeneID" id="95979888"/>
<dbReference type="Proteomes" id="UP001562354">
    <property type="component" value="Unassembled WGS sequence"/>
</dbReference>
<keyword evidence="6" id="KW-1015">Disulfide bond</keyword>
<comment type="caution">
    <text evidence="9">The sequence shown here is derived from an EMBL/GenBank/DDBJ whole genome shotgun (WGS) entry which is preliminary data.</text>
</comment>
<reference evidence="9 10" key="1">
    <citation type="submission" date="2024-07" db="EMBL/GenBank/DDBJ databases">
        <title>Draft sequence of the Neodothiora populina.</title>
        <authorList>
            <person name="Drown D.D."/>
            <person name="Schuette U.S."/>
            <person name="Buechlein A.B."/>
            <person name="Rusch D.R."/>
            <person name="Winton L.W."/>
            <person name="Adams G.A."/>
        </authorList>
    </citation>
    <scope>NUCLEOTIDE SEQUENCE [LARGE SCALE GENOMIC DNA]</scope>
    <source>
        <strain evidence="9 10">CPC 39397</strain>
    </source>
</reference>
<protein>
    <submittedName>
        <fullName evidence="9">Uncharacterized protein</fullName>
    </submittedName>
</protein>
<evidence type="ECO:0000256" key="5">
    <source>
        <dbReference type="ARBA" id="ARBA00023128"/>
    </source>
</evidence>
<keyword evidence="3" id="KW-0479">Metal-binding</keyword>
<name>A0ABR3P4C6_9PEZI</name>
<proteinExistence type="inferred from homology"/>
<evidence type="ECO:0000256" key="8">
    <source>
        <dbReference type="SAM" id="MobiDB-lite"/>
    </source>
</evidence>
<feature type="region of interest" description="Disordered" evidence="8">
    <location>
        <begin position="1"/>
        <end position="37"/>
    </location>
</feature>
<evidence type="ECO:0000313" key="9">
    <source>
        <dbReference type="EMBL" id="KAL1297632.1"/>
    </source>
</evidence>